<evidence type="ECO:0000313" key="1">
    <source>
        <dbReference type="EMBL" id="KFN08733.1"/>
    </source>
</evidence>
<organism evidence="1 2">
    <name type="scientific">Paenibacillus macerans</name>
    <name type="common">Bacillus macerans</name>
    <dbReference type="NCBI Taxonomy" id="44252"/>
    <lineage>
        <taxon>Bacteria</taxon>
        <taxon>Bacillati</taxon>
        <taxon>Bacillota</taxon>
        <taxon>Bacilli</taxon>
        <taxon>Bacillales</taxon>
        <taxon>Paenibacillaceae</taxon>
        <taxon>Paenibacillus</taxon>
    </lineage>
</organism>
<proteinExistence type="predicted"/>
<gene>
    <name evidence="1" type="ORF">DJ90_4960</name>
</gene>
<dbReference type="PANTHER" id="PTHR10151">
    <property type="entry name" value="ECTONUCLEOTIDE PYROPHOSPHATASE/PHOSPHODIESTERASE"/>
    <property type="match status" value="1"/>
</dbReference>
<reference evidence="1 2" key="1">
    <citation type="submission" date="2014-04" db="EMBL/GenBank/DDBJ databases">
        <authorList>
            <person name="Bishop-Lilly K.A."/>
            <person name="Broomall S.M."/>
            <person name="Chain P.S."/>
            <person name="Chertkov O."/>
            <person name="Coyne S.R."/>
            <person name="Daligault H.E."/>
            <person name="Davenport K.W."/>
            <person name="Erkkila T."/>
            <person name="Frey K.G."/>
            <person name="Gibbons H.S."/>
            <person name="Gu W."/>
            <person name="Jaissle J."/>
            <person name="Johnson S.L."/>
            <person name="Koroleva G.I."/>
            <person name="Ladner J.T."/>
            <person name="Lo C.-C."/>
            <person name="Minogue T.D."/>
            <person name="Munk C."/>
            <person name="Palacios G.F."/>
            <person name="Redden C.L."/>
            <person name="Rosenzweig C.N."/>
            <person name="Scholz M.B."/>
            <person name="Teshima H."/>
            <person name="Xu Y."/>
        </authorList>
    </citation>
    <scope>NUCLEOTIDE SEQUENCE [LARGE SCALE GENOMIC DNA]</scope>
    <source>
        <strain evidence="1 2">8244</strain>
    </source>
</reference>
<name>A0A090ZE76_PAEMA</name>
<dbReference type="RefSeq" id="WP_036623087.1">
    <property type="nucleotide sequence ID" value="NZ_JAKOBR010000137.1"/>
</dbReference>
<dbReference type="SUPFAM" id="SSF53649">
    <property type="entry name" value="Alkaline phosphatase-like"/>
    <property type="match status" value="1"/>
</dbReference>
<dbReference type="InterPro" id="IPR002591">
    <property type="entry name" value="Phosphodiest/P_Trfase"/>
</dbReference>
<dbReference type="HOGENOM" id="CLU_516632_0_0_9"/>
<dbReference type="PANTHER" id="PTHR10151:SF120">
    <property type="entry name" value="BIS(5'-ADENOSYL)-TRIPHOSPHATASE"/>
    <property type="match status" value="1"/>
</dbReference>
<evidence type="ECO:0000313" key="2">
    <source>
        <dbReference type="Proteomes" id="UP000029278"/>
    </source>
</evidence>
<dbReference type="EMBL" id="JMQA01000026">
    <property type="protein sequence ID" value="KFN08733.1"/>
    <property type="molecule type" value="Genomic_DNA"/>
</dbReference>
<dbReference type="AlphaFoldDB" id="A0A090ZE76"/>
<dbReference type="GO" id="GO:0016787">
    <property type="term" value="F:hydrolase activity"/>
    <property type="evidence" value="ECO:0007669"/>
    <property type="project" value="UniProtKB-ARBA"/>
</dbReference>
<dbReference type="GeneID" id="77007313"/>
<sequence>MLLHAHLKRLLTVIGVCLLTISCHKQEAPQEQDLLRIQTAAERQAVPKKIIFFMVDSLMAQAIDRGIRQNELPTFRYFIEHGQYFKDMVSSFPTMSVSIDSSLLTGTYPDGHHLPGLTWYPQDGDKVIGYGSGPFEVLRRGTRQVLTDALVNMNGRDLNPAVPTIYEVLQQRGVTTGSVNGLIYRGLAEHRLTLPDPVTAITSLPKELTVKGPDFLTFGALSNPLAGKLSLPVGPADLMGYNDRYVVETVKYLIRSKQLPDFLYVYLPELDGKVHKHGPADLSGIRDTDRELRSMLEAFGSLEQALKECVIIIAGDNGMDKVLPKDQAAAIDLPKLLSRFEVLPAGETVSPATEIALGVNDMMAYVYSLKPEADLKEIADVLRADKRIDTVAWEENGRTVVYQGGSAKTLKFRQGGELIDPYGQTWIVEGDEDILDLKRMDLGSGKSRLTYGKYPDALKRLQGALNSHEGRFLVVTAKPGYELTEAGSPTHPGGGAHGGLDQAASLVPLISCGTDKQPEHLRIIDLKSFLVELSGQRERSRQR</sequence>
<dbReference type="Pfam" id="PF01663">
    <property type="entry name" value="Phosphodiest"/>
    <property type="match status" value="1"/>
</dbReference>
<dbReference type="OrthoDB" id="2381338at2"/>
<dbReference type="PATRIC" id="fig|44252.3.peg.2879"/>
<comment type="caution">
    <text evidence="1">The sequence shown here is derived from an EMBL/GenBank/DDBJ whole genome shotgun (WGS) entry which is preliminary data.</text>
</comment>
<dbReference type="Proteomes" id="UP000029278">
    <property type="component" value="Unassembled WGS sequence"/>
</dbReference>
<keyword evidence="2" id="KW-1185">Reference proteome</keyword>
<dbReference type="Gene3D" id="3.40.720.10">
    <property type="entry name" value="Alkaline Phosphatase, subunit A"/>
    <property type="match status" value="1"/>
</dbReference>
<dbReference type="InterPro" id="IPR017850">
    <property type="entry name" value="Alkaline_phosphatase_core_sf"/>
</dbReference>
<protein>
    <submittedName>
        <fullName evidence="1">Type I phosphodiesterase / nucleotide pyrophosphatase family protein</fullName>
    </submittedName>
</protein>
<accession>A0A090ZE76</accession>
<dbReference type="STRING" id="44252.DJ90_4960"/>